<feature type="non-terminal residue" evidence="2">
    <location>
        <position position="1"/>
    </location>
</feature>
<dbReference type="PANTHER" id="PTHR42702">
    <property type="entry name" value="NUCLEOTIDE PYROPHOSPHOHYDROLASE"/>
    <property type="match status" value="1"/>
</dbReference>
<organism evidence="2">
    <name type="scientific">marine sediment metagenome</name>
    <dbReference type="NCBI Taxonomy" id="412755"/>
    <lineage>
        <taxon>unclassified sequences</taxon>
        <taxon>metagenomes</taxon>
        <taxon>ecological metagenomes</taxon>
    </lineage>
</organism>
<gene>
    <name evidence="2" type="ORF">S03H2_70849</name>
</gene>
<dbReference type="Gene3D" id="1.10.287.1080">
    <property type="entry name" value="MazG-like"/>
    <property type="match status" value="1"/>
</dbReference>
<evidence type="ECO:0000313" key="2">
    <source>
        <dbReference type="EMBL" id="GAH97411.1"/>
    </source>
</evidence>
<evidence type="ECO:0000259" key="1">
    <source>
        <dbReference type="Pfam" id="PF03819"/>
    </source>
</evidence>
<dbReference type="PANTHER" id="PTHR42702:SF1">
    <property type="entry name" value="REGULATORY PROTEIN FOR BETA-LACTAMASE"/>
    <property type="match status" value="1"/>
</dbReference>
<comment type="caution">
    <text evidence="2">The sequence shown here is derived from an EMBL/GenBank/DDBJ whole genome shotgun (WGS) entry which is preliminary data.</text>
</comment>
<protein>
    <recommendedName>
        <fullName evidence="1">NTP pyrophosphohydrolase MazG-like domain-containing protein</fullName>
    </recommendedName>
</protein>
<dbReference type="AlphaFoldDB" id="X1JRN5"/>
<reference evidence="2" key="1">
    <citation type="journal article" date="2014" name="Front. Microbiol.">
        <title>High frequency of phylogenetically diverse reductive dehalogenase-homologous genes in deep subseafloor sedimentary metagenomes.</title>
        <authorList>
            <person name="Kawai M."/>
            <person name="Futagami T."/>
            <person name="Toyoda A."/>
            <person name="Takaki Y."/>
            <person name="Nishi S."/>
            <person name="Hori S."/>
            <person name="Arai W."/>
            <person name="Tsubouchi T."/>
            <person name="Morono Y."/>
            <person name="Uchiyama I."/>
            <person name="Ito T."/>
            <person name="Fujiyama A."/>
            <person name="Inagaki F."/>
            <person name="Takami H."/>
        </authorList>
    </citation>
    <scope>NUCLEOTIDE SEQUENCE</scope>
    <source>
        <strain evidence="2">Expedition CK06-06</strain>
    </source>
</reference>
<dbReference type="Pfam" id="PF03819">
    <property type="entry name" value="MazG"/>
    <property type="match status" value="1"/>
</dbReference>
<proteinExistence type="predicted"/>
<dbReference type="EMBL" id="BARU01047213">
    <property type="protein sequence ID" value="GAH97411.1"/>
    <property type="molecule type" value="Genomic_DNA"/>
</dbReference>
<dbReference type="InterPro" id="IPR004518">
    <property type="entry name" value="MazG-like_dom"/>
</dbReference>
<sequence length="55" mass="6244">LLEDEEKVSEEMADVIAWVFSIANLYNINLSDAFKEKYNQTCPKCNKGPCICDSI</sequence>
<dbReference type="SUPFAM" id="SSF101386">
    <property type="entry name" value="all-alpha NTP pyrophosphatases"/>
    <property type="match status" value="1"/>
</dbReference>
<feature type="domain" description="NTP pyrophosphohydrolase MazG-like" evidence="1">
    <location>
        <begin position="3"/>
        <end position="45"/>
    </location>
</feature>
<name>X1JRN5_9ZZZZ</name>
<accession>X1JRN5</accession>